<dbReference type="AlphaFoldDB" id="A0A8S1MM12"/>
<reference evidence="1" key="1">
    <citation type="submission" date="2021-01" db="EMBL/GenBank/DDBJ databases">
        <authorList>
            <consortium name="Genoscope - CEA"/>
            <person name="William W."/>
        </authorList>
    </citation>
    <scope>NUCLEOTIDE SEQUENCE</scope>
</reference>
<protein>
    <submittedName>
        <fullName evidence="1">Uncharacterized protein</fullName>
    </submittedName>
</protein>
<keyword evidence="2" id="KW-1185">Reference proteome</keyword>
<evidence type="ECO:0000313" key="1">
    <source>
        <dbReference type="EMBL" id="CAD8080689.1"/>
    </source>
</evidence>
<dbReference type="EMBL" id="CAJJDN010000041">
    <property type="protein sequence ID" value="CAD8080689.1"/>
    <property type="molecule type" value="Genomic_DNA"/>
</dbReference>
<name>A0A8S1MM12_9CILI</name>
<gene>
    <name evidence="1" type="ORF">PSON_ATCC_30995.1.T0410003</name>
</gene>
<comment type="caution">
    <text evidence="1">The sequence shown here is derived from an EMBL/GenBank/DDBJ whole genome shotgun (WGS) entry which is preliminary data.</text>
</comment>
<proteinExistence type="predicted"/>
<dbReference type="Proteomes" id="UP000692954">
    <property type="component" value="Unassembled WGS sequence"/>
</dbReference>
<organism evidence="1 2">
    <name type="scientific">Paramecium sonneborni</name>
    <dbReference type="NCBI Taxonomy" id="65129"/>
    <lineage>
        <taxon>Eukaryota</taxon>
        <taxon>Sar</taxon>
        <taxon>Alveolata</taxon>
        <taxon>Ciliophora</taxon>
        <taxon>Intramacronucleata</taxon>
        <taxon>Oligohymenophorea</taxon>
        <taxon>Peniculida</taxon>
        <taxon>Parameciidae</taxon>
        <taxon>Paramecium</taxon>
    </lineage>
</organism>
<accession>A0A8S1MM12</accession>
<evidence type="ECO:0000313" key="2">
    <source>
        <dbReference type="Proteomes" id="UP000692954"/>
    </source>
</evidence>
<sequence>MRQILNENYCNDSIIEYYQCITFWIQFQIFIINLCEFLAYIHPYPQLAYNIKSGLQQIELDYKNGIIIIYNIQLKRFFLKQYIQMIKNGFRNLMLFHSIIKIFIQIFQQIVFYKCYIEKVKCNQKQIITMKKNKYVKLNVVIYFKLAMDQLKGIVFHEHKIQKIIEILILELDFIKKCSKMISNTECRINK</sequence>